<dbReference type="AlphaFoldDB" id="F0WRH2"/>
<name>F0WRH2_9STRA</name>
<sequence length="131" mass="15330">MVCTVWRVGYPGNAGYELRPRGPLKYKNDEELEIQRHHHLTCMGKRRGGTLLYEIIIENPPFGLHEEYLTIGAIPTANLRRTTSLNHEYDKMQRLNSRELYYDDIDTAFSDEDEALESTDLITWMEYGMDD</sequence>
<dbReference type="HOGENOM" id="CLU_138241_0_0_1"/>
<dbReference type="EMBL" id="FR824259">
    <property type="protein sequence ID" value="CCA23935.1"/>
    <property type="molecule type" value="Genomic_DNA"/>
</dbReference>
<reference evidence="1" key="1">
    <citation type="journal article" date="2011" name="PLoS Biol.">
        <title>Gene gain and loss during evolution of obligate parasitism in the white rust pathogen of Arabidopsis thaliana.</title>
        <authorList>
            <person name="Kemen E."/>
            <person name="Gardiner A."/>
            <person name="Schultz-Larsen T."/>
            <person name="Kemen A.C."/>
            <person name="Balmuth A.L."/>
            <person name="Robert-Seilaniantz A."/>
            <person name="Bailey K."/>
            <person name="Holub E."/>
            <person name="Studholme D.J."/>
            <person name="Maclean D."/>
            <person name="Jones J.D."/>
        </authorList>
    </citation>
    <scope>NUCLEOTIDE SEQUENCE</scope>
</reference>
<gene>
    <name evidence="1" type="primary">AlNc14C214G8974</name>
    <name evidence="1" type="ORF">ALNC14_100790</name>
</gene>
<protein>
    <submittedName>
        <fullName evidence="1">AlNc14C214G8974 protein</fullName>
    </submittedName>
</protein>
<evidence type="ECO:0000313" key="1">
    <source>
        <dbReference type="EMBL" id="CCA23935.1"/>
    </source>
</evidence>
<proteinExistence type="predicted"/>
<organism evidence="1">
    <name type="scientific">Albugo laibachii Nc14</name>
    <dbReference type="NCBI Taxonomy" id="890382"/>
    <lineage>
        <taxon>Eukaryota</taxon>
        <taxon>Sar</taxon>
        <taxon>Stramenopiles</taxon>
        <taxon>Oomycota</taxon>
        <taxon>Peronosporomycetes</taxon>
        <taxon>Albuginales</taxon>
        <taxon>Albuginaceae</taxon>
        <taxon>Albugo</taxon>
    </lineage>
</organism>
<reference evidence="1" key="2">
    <citation type="submission" date="2011-02" db="EMBL/GenBank/DDBJ databases">
        <authorList>
            <person name="MacLean D."/>
        </authorList>
    </citation>
    <scope>NUCLEOTIDE SEQUENCE</scope>
</reference>
<accession>F0WRH2</accession>